<evidence type="ECO:0000256" key="5">
    <source>
        <dbReference type="ARBA" id="ARBA00022519"/>
    </source>
</evidence>
<evidence type="ECO:0000256" key="4">
    <source>
        <dbReference type="ARBA" id="ARBA00022475"/>
    </source>
</evidence>
<keyword evidence="6 11" id="KW-0812">Transmembrane</keyword>
<dbReference type="RefSeq" id="WP_126865294.1">
    <property type="nucleotide sequence ID" value="NZ_JAUSTX010000002.1"/>
</dbReference>
<feature type="transmembrane region" description="Helical" evidence="11">
    <location>
        <begin position="121"/>
        <end position="139"/>
    </location>
</feature>
<feature type="transmembrane region" description="Helical" evidence="11">
    <location>
        <begin position="68"/>
        <end position="89"/>
    </location>
</feature>
<evidence type="ECO:0000313" key="12">
    <source>
        <dbReference type="EMBL" id="RUQ28187.1"/>
    </source>
</evidence>
<feature type="transmembrane region" description="Helical" evidence="11">
    <location>
        <begin position="159"/>
        <end position="179"/>
    </location>
</feature>
<comment type="subunit">
    <text evidence="2">The complex is composed of two ATP-binding proteins (LsrA), two transmembrane proteins (LsrC and LsrD) and a solute-binding protein (LsrB).</text>
</comment>
<dbReference type="PANTHER" id="PTHR32196">
    <property type="entry name" value="ABC TRANSPORTER PERMEASE PROTEIN YPHD-RELATED-RELATED"/>
    <property type="match status" value="1"/>
</dbReference>
<accession>A0A433HIK8</accession>
<evidence type="ECO:0000256" key="10">
    <source>
        <dbReference type="ARBA" id="ARBA00039382"/>
    </source>
</evidence>
<feature type="transmembrane region" description="Helical" evidence="11">
    <location>
        <begin position="199"/>
        <end position="227"/>
    </location>
</feature>
<dbReference type="CDD" id="cd06579">
    <property type="entry name" value="TM_PBP1_transp_AraH_like"/>
    <property type="match status" value="1"/>
</dbReference>
<evidence type="ECO:0000256" key="7">
    <source>
        <dbReference type="ARBA" id="ARBA00022989"/>
    </source>
</evidence>
<evidence type="ECO:0000256" key="2">
    <source>
        <dbReference type="ARBA" id="ARBA00011262"/>
    </source>
</evidence>
<dbReference type="InterPro" id="IPR001851">
    <property type="entry name" value="ABC_transp_permease"/>
</dbReference>
<reference evidence="12 13" key="1">
    <citation type="submission" date="2018-12" db="EMBL/GenBank/DDBJ databases">
        <title>Bacillus chawlae sp. nov., Bacillus glennii sp. nov., and Bacillus saganii sp. nov. Isolated from the Vehicle Assembly Building at Kennedy Space Center where the Viking Spacecraft were Assembled.</title>
        <authorList>
            <person name="Seuylemezian A."/>
            <person name="Vaishampayan P."/>
        </authorList>
    </citation>
    <scope>NUCLEOTIDE SEQUENCE [LARGE SCALE GENOMIC DNA]</scope>
    <source>
        <strain evidence="12 13">L5</strain>
    </source>
</reference>
<comment type="function">
    <text evidence="9">Part of the ABC transporter complex LsrABCD involved in autoinducer 2 (AI-2) import. Probably responsible for the translocation of the substrate across the membrane.</text>
</comment>
<proteinExistence type="predicted"/>
<evidence type="ECO:0000256" key="8">
    <source>
        <dbReference type="ARBA" id="ARBA00023136"/>
    </source>
</evidence>
<dbReference type="AlphaFoldDB" id="A0A433HIK8"/>
<gene>
    <name evidence="12" type="ORF">ELQ35_13185</name>
</gene>
<feature type="transmembrane region" description="Helical" evidence="11">
    <location>
        <begin position="264"/>
        <end position="284"/>
    </location>
</feature>
<keyword evidence="13" id="KW-1185">Reference proteome</keyword>
<dbReference type="PANTHER" id="PTHR32196:SF29">
    <property type="entry name" value="AUTOINDUCER 2 IMPORT SYSTEM PERMEASE PROTEIN LSRC"/>
    <property type="match status" value="1"/>
</dbReference>
<feature type="transmembrane region" description="Helical" evidence="11">
    <location>
        <begin position="37"/>
        <end position="56"/>
    </location>
</feature>
<evidence type="ECO:0000256" key="9">
    <source>
        <dbReference type="ARBA" id="ARBA00025439"/>
    </source>
</evidence>
<evidence type="ECO:0000256" key="1">
    <source>
        <dbReference type="ARBA" id="ARBA00004651"/>
    </source>
</evidence>
<dbReference type="GO" id="GO:0005886">
    <property type="term" value="C:plasma membrane"/>
    <property type="evidence" value="ECO:0007669"/>
    <property type="project" value="UniProtKB-SubCell"/>
</dbReference>
<comment type="caution">
    <text evidence="12">The sequence shown here is derived from an EMBL/GenBank/DDBJ whole genome shotgun (WGS) entry which is preliminary data.</text>
</comment>
<evidence type="ECO:0000256" key="6">
    <source>
        <dbReference type="ARBA" id="ARBA00022692"/>
    </source>
</evidence>
<evidence type="ECO:0000313" key="13">
    <source>
        <dbReference type="Proteomes" id="UP000267430"/>
    </source>
</evidence>
<dbReference type="Pfam" id="PF02653">
    <property type="entry name" value="BPD_transp_2"/>
    <property type="match status" value="1"/>
</dbReference>
<feature type="transmembrane region" description="Helical" evidence="11">
    <location>
        <begin position="290"/>
        <end position="309"/>
    </location>
</feature>
<feature type="transmembrane region" description="Helical" evidence="11">
    <location>
        <begin position="239"/>
        <end position="257"/>
    </location>
</feature>
<feature type="transmembrane region" description="Helical" evidence="11">
    <location>
        <begin position="12"/>
        <end position="31"/>
    </location>
</feature>
<keyword evidence="4" id="KW-1003">Cell membrane</keyword>
<evidence type="ECO:0000256" key="11">
    <source>
        <dbReference type="SAM" id="Phobius"/>
    </source>
</evidence>
<organism evidence="12 13">
    <name type="scientific">Peribacillus cavernae</name>
    <dbReference type="NCBI Taxonomy" id="1674310"/>
    <lineage>
        <taxon>Bacteria</taxon>
        <taxon>Bacillati</taxon>
        <taxon>Bacillota</taxon>
        <taxon>Bacilli</taxon>
        <taxon>Bacillales</taxon>
        <taxon>Bacillaceae</taxon>
        <taxon>Peribacillus</taxon>
    </lineage>
</organism>
<keyword evidence="8 11" id="KW-0472">Membrane</keyword>
<evidence type="ECO:0000256" key="3">
    <source>
        <dbReference type="ARBA" id="ARBA00022448"/>
    </source>
</evidence>
<dbReference type="OrthoDB" id="9813906at2"/>
<keyword evidence="7 11" id="KW-1133">Transmembrane helix</keyword>
<sequence length="331" mass="35175">MNTFKRKLLNWSSFPSLVLIIALSVINSFLIPHFFSMSYISSFLTSYTPLIIVAMAQTFVLLGRGIDLSVGGIISLVNVIVVTLFGQGWSFPSAIAVGILAGIIIGVLNGIVIGFLRVTPLLATLATTSVAAGAALWIMPFPGGSVPIEYVMWYQSNVIGFLPTPLLFIIISILIWFIWKATPAGLQLYSMGRDIQKTYVSGVPVVWIQFYTYVSSGFISAIAAIALTGNTGAGDPLVGNTYTLFAVAAAVIGSVSLMGGSGDIFGAIFGAVFLGLAFSLIYAIQIPSTYQDLTSGVIVLLGIIGASLMKKRKRTFSFKPSHIKPIGGNQP</sequence>
<name>A0A433HIK8_9BACI</name>
<dbReference type="EMBL" id="RYZZ01000017">
    <property type="protein sequence ID" value="RUQ28187.1"/>
    <property type="molecule type" value="Genomic_DNA"/>
</dbReference>
<keyword evidence="5" id="KW-0997">Cell inner membrane</keyword>
<keyword evidence="3" id="KW-0813">Transport</keyword>
<feature type="transmembrane region" description="Helical" evidence="11">
    <location>
        <begin position="95"/>
        <end position="116"/>
    </location>
</feature>
<protein>
    <recommendedName>
        <fullName evidence="10">Autoinducer 2 import system permease protein LsrC</fullName>
    </recommendedName>
</protein>
<dbReference type="GO" id="GO:0022857">
    <property type="term" value="F:transmembrane transporter activity"/>
    <property type="evidence" value="ECO:0007669"/>
    <property type="project" value="InterPro"/>
</dbReference>
<dbReference type="Proteomes" id="UP000267430">
    <property type="component" value="Unassembled WGS sequence"/>
</dbReference>
<comment type="subcellular location">
    <subcellularLocation>
        <location evidence="1">Cell membrane</location>
        <topology evidence="1">Multi-pass membrane protein</topology>
    </subcellularLocation>
</comment>